<organism evidence="1 2">
    <name type="scientific">Diploptera punctata</name>
    <name type="common">Pacific beetle cockroach</name>
    <dbReference type="NCBI Taxonomy" id="6984"/>
    <lineage>
        <taxon>Eukaryota</taxon>
        <taxon>Metazoa</taxon>
        <taxon>Ecdysozoa</taxon>
        <taxon>Arthropoda</taxon>
        <taxon>Hexapoda</taxon>
        <taxon>Insecta</taxon>
        <taxon>Pterygota</taxon>
        <taxon>Neoptera</taxon>
        <taxon>Polyneoptera</taxon>
        <taxon>Dictyoptera</taxon>
        <taxon>Blattodea</taxon>
        <taxon>Blaberoidea</taxon>
        <taxon>Blaberidae</taxon>
        <taxon>Diplopterinae</taxon>
        <taxon>Diploptera</taxon>
    </lineage>
</organism>
<gene>
    <name evidence="1" type="ORF">L9F63_021320</name>
</gene>
<comment type="caution">
    <text evidence="1">The sequence shown here is derived from an EMBL/GenBank/DDBJ whole genome shotgun (WGS) entry which is preliminary data.</text>
</comment>
<sequence>QYLIECAVMKLLFLVSEIASFDVERTCKRERRWQLGFVYISGGRVFVTQFEIIAIARQIYAKGLILTELLKTEHGHASMQSSPNQVGFIENLLTLITIRQCESTKDYKVLDLMHTKTTIIPVSEHYTILLLQLIENLQRTCLKCEAWIAKYMFSRLTSHQQDKVFMTNPAIFYVNE</sequence>
<reference evidence="1" key="1">
    <citation type="journal article" date="2023" name="IScience">
        <title>Live-bearing cockroach genome reveals convergent evolutionary mechanisms linked to viviparity in insects and beyond.</title>
        <authorList>
            <person name="Fouks B."/>
            <person name="Harrison M.C."/>
            <person name="Mikhailova A.A."/>
            <person name="Marchal E."/>
            <person name="English S."/>
            <person name="Carruthers M."/>
            <person name="Jennings E.C."/>
            <person name="Chiamaka E.L."/>
            <person name="Frigard R.A."/>
            <person name="Pippel M."/>
            <person name="Attardo G.M."/>
            <person name="Benoit J.B."/>
            <person name="Bornberg-Bauer E."/>
            <person name="Tobe S.S."/>
        </authorList>
    </citation>
    <scope>NUCLEOTIDE SEQUENCE</scope>
    <source>
        <strain evidence="1">Stay&amp;Tobe</strain>
    </source>
</reference>
<accession>A0AAD7ZPS9</accession>
<feature type="non-terminal residue" evidence="1">
    <location>
        <position position="176"/>
    </location>
</feature>
<evidence type="ECO:0000313" key="1">
    <source>
        <dbReference type="EMBL" id="KAJ9584361.1"/>
    </source>
</evidence>
<feature type="non-terminal residue" evidence="1">
    <location>
        <position position="1"/>
    </location>
</feature>
<evidence type="ECO:0000313" key="2">
    <source>
        <dbReference type="Proteomes" id="UP001233999"/>
    </source>
</evidence>
<protein>
    <submittedName>
        <fullName evidence="1">Uncharacterized protein</fullName>
    </submittedName>
</protein>
<dbReference type="EMBL" id="JASPKZ010007428">
    <property type="protein sequence ID" value="KAJ9584361.1"/>
    <property type="molecule type" value="Genomic_DNA"/>
</dbReference>
<reference evidence="1" key="2">
    <citation type="submission" date="2023-05" db="EMBL/GenBank/DDBJ databases">
        <authorList>
            <person name="Fouks B."/>
        </authorList>
    </citation>
    <scope>NUCLEOTIDE SEQUENCE</scope>
    <source>
        <strain evidence="1">Stay&amp;Tobe</strain>
        <tissue evidence="1">Testes</tissue>
    </source>
</reference>
<proteinExistence type="predicted"/>
<keyword evidence="2" id="KW-1185">Reference proteome</keyword>
<dbReference type="Proteomes" id="UP001233999">
    <property type="component" value="Unassembled WGS sequence"/>
</dbReference>
<name>A0AAD7ZPS9_DIPPU</name>
<dbReference type="AlphaFoldDB" id="A0AAD7ZPS9"/>